<evidence type="ECO:0000313" key="3">
    <source>
        <dbReference type="Proteomes" id="UP000308133"/>
    </source>
</evidence>
<dbReference type="PROSITE" id="PS50097">
    <property type="entry name" value="BTB"/>
    <property type="match status" value="1"/>
</dbReference>
<evidence type="ECO:0000313" key="2">
    <source>
        <dbReference type="EMBL" id="TKX26870.1"/>
    </source>
</evidence>
<evidence type="ECO:0000259" key="1">
    <source>
        <dbReference type="PROSITE" id="PS50097"/>
    </source>
</evidence>
<dbReference type="SMART" id="SM00225">
    <property type="entry name" value="BTB"/>
    <property type="match status" value="1"/>
</dbReference>
<dbReference type="PANTHER" id="PTHR24413">
    <property type="entry name" value="SPECKLE-TYPE POZ PROTEIN"/>
    <property type="match status" value="1"/>
</dbReference>
<sequence length="258" mass="29446">MAELKKIQSEREMITEDFFDNELFSDVTIVFEGRRVRAHKVVLASQSPYFHAMFSGTFQEGCIGEVELEDDNADALNIMLRFFYYGKARLDNWSYAFTGDWWADEAEVNRLSQLILVADKYQVSTLKKLCMERTLETVEGSTSGDELTSVLQVWGSLPAELLDPWLEVIADTLQYVILEAMRTKEYKDLVAVHPLLERALLRHLVMKGHPEDTAYRLLCLTCDTAFIGAGPKTLCPHCDDKARQISQAEFSSGDWQHC</sequence>
<accession>A0A4U7BAU5</accession>
<dbReference type="AlphaFoldDB" id="A0A4U7BAU5"/>
<proteinExistence type="predicted"/>
<dbReference type="EMBL" id="PTQR01000011">
    <property type="protein sequence ID" value="TKX26870.1"/>
    <property type="molecule type" value="Genomic_DNA"/>
</dbReference>
<gene>
    <name evidence="2" type="ORF">C1H76_1026</name>
</gene>
<dbReference type="Proteomes" id="UP000308133">
    <property type="component" value="Unassembled WGS sequence"/>
</dbReference>
<feature type="domain" description="BTB" evidence="1">
    <location>
        <begin position="25"/>
        <end position="92"/>
    </location>
</feature>
<dbReference type="CDD" id="cd18186">
    <property type="entry name" value="BTB_POZ_ZBTB_KLHL-like"/>
    <property type="match status" value="1"/>
</dbReference>
<dbReference type="Pfam" id="PF00651">
    <property type="entry name" value="BTB"/>
    <property type="match status" value="1"/>
</dbReference>
<dbReference type="InterPro" id="IPR000210">
    <property type="entry name" value="BTB/POZ_dom"/>
</dbReference>
<organism evidence="2 3">
    <name type="scientific">Elsinoe australis</name>
    <dbReference type="NCBI Taxonomy" id="40998"/>
    <lineage>
        <taxon>Eukaryota</taxon>
        <taxon>Fungi</taxon>
        <taxon>Dikarya</taxon>
        <taxon>Ascomycota</taxon>
        <taxon>Pezizomycotina</taxon>
        <taxon>Dothideomycetes</taxon>
        <taxon>Dothideomycetidae</taxon>
        <taxon>Myriangiales</taxon>
        <taxon>Elsinoaceae</taxon>
        <taxon>Elsinoe</taxon>
    </lineage>
</organism>
<dbReference type="InterPro" id="IPR011333">
    <property type="entry name" value="SKP1/BTB/POZ_sf"/>
</dbReference>
<name>A0A4U7BAU5_9PEZI</name>
<comment type="caution">
    <text evidence="2">The sequence shown here is derived from an EMBL/GenBank/DDBJ whole genome shotgun (WGS) entry which is preliminary data.</text>
</comment>
<dbReference type="SUPFAM" id="SSF54695">
    <property type="entry name" value="POZ domain"/>
    <property type="match status" value="1"/>
</dbReference>
<reference evidence="2 3" key="1">
    <citation type="submission" date="2018-02" db="EMBL/GenBank/DDBJ databases">
        <title>Draft genome sequences of Elsinoe sp., causing black scab on jojoba.</title>
        <authorList>
            <person name="Stodart B."/>
            <person name="Jeffress S."/>
            <person name="Ash G."/>
            <person name="Arun Chinnappa K."/>
        </authorList>
    </citation>
    <scope>NUCLEOTIDE SEQUENCE [LARGE SCALE GENOMIC DNA]</scope>
    <source>
        <strain evidence="2 3">Hillstone_2</strain>
    </source>
</reference>
<dbReference type="Gene3D" id="3.30.710.10">
    <property type="entry name" value="Potassium Channel Kv1.1, Chain A"/>
    <property type="match status" value="1"/>
</dbReference>
<protein>
    <submittedName>
        <fullName evidence="2">BTB/POZ domain-containing protein 4</fullName>
    </submittedName>
</protein>